<organism evidence="9 10">
    <name type="scientific">Aspergillus steynii IBT 23096</name>
    <dbReference type="NCBI Taxonomy" id="1392250"/>
    <lineage>
        <taxon>Eukaryota</taxon>
        <taxon>Fungi</taxon>
        <taxon>Dikarya</taxon>
        <taxon>Ascomycota</taxon>
        <taxon>Pezizomycotina</taxon>
        <taxon>Eurotiomycetes</taxon>
        <taxon>Eurotiomycetidae</taxon>
        <taxon>Eurotiales</taxon>
        <taxon>Aspergillaceae</taxon>
        <taxon>Aspergillus</taxon>
        <taxon>Aspergillus subgen. Circumdati</taxon>
    </lineage>
</organism>
<feature type="region of interest" description="Disordered" evidence="6">
    <location>
        <begin position="547"/>
        <end position="571"/>
    </location>
</feature>
<dbReference type="Gene3D" id="1.20.1720.10">
    <property type="entry name" value="Multidrug resistance protein D"/>
    <property type="match status" value="1"/>
</dbReference>
<accession>A0A2I2FXG6</accession>
<feature type="transmembrane region" description="Helical" evidence="7">
    <location>
        <begin position="343"/>
        <end position="365"/>
    </location>
</feature>
<keyword evidence="10" id="KW-1185">Reference proteome</keyword>
<feature type="transmembrane region" description="Helical" evidence="7">
    <location>
        <begin position="406"/>
        <end position="426"/>
    </location>
</feature>
<dbReference type="PANTHER" id="PTHR23501">
    <property type="entry name" value="MAJOR FACILITATOR SUPERFAMILY"/>
    <property type="match status" value="1"/>
</dbReference>
<reference evidence="9 10" key="1">
    <citation type="submission" date="2016-12" db="EMBL/GenBank/DDBJ databases">
        <title>The genomes of Aspergillus section Nigri reveals drivers in fungal speciation.</title>
        <authorList>
            <consortium name="DOE Joint Genome Institute"/>
            <person name="Vesth T.C."/>
            <person name="Nybo J."/>
            <person name="Theobald S."/>
            <person name="Brandl J."/>
            <person name="Frisvad J.C."/>
            <person name="Nielsen K.F."/>
            <person name="Lyhne E.K."/>
            <person name="Kogle M.E."/>
            <person name="Kuo A."/>
            <person name="Riley R."/>
            <person name="Clum A."/>
            <person name="Nolan M."/>
            <person name="Lipzen A."/>
            <person name="Salamov A."/>
            <person name="Henrissat B."/>
            <person name="Wiebenga A."/>
            <person name="De Vries R.P."/>
            <person name="Grigoriev I.V."/>
            <person name="Mortensen U.H."/>
            <person name="Andersen M.R."/>
            <person name="Baker S.E."/>
        </authorList>
    </citation>
    <scope>NUCLEOTIDE SEQUENCE [LARGE SCALE GENOMIC DNA]</scope>
    <source>
        <strain evidence="9 10">IBT 23096</strain>
    </source>
</reference>
<feature type="transmembrane region" description="Helical" evidence="7">
    <location>
        <begin position="205"/>
        <end position="225"/>
    </location>
</feature>
<dbReference type="PROSITE" id="PS50850">
    <property type="entry name" value="MFS"/>
    <property type="match status" value="1"/>
</dbReference>
<dbReference type="OrthoDB" id="10021397at2759"/>
<dbReference type="RefSeq" id="XP_024700605.1">
    <property type="nucleotide sequence ID" value="XM_024850081.1"/>
</dbReference>
<dbReference type="Proteomes" id="UP000234275">
    <property type="component" value="Unassembled WGS sequence"/>
</dbReference>
<dbReference type="SUPFAM" id="SSF103473">
    <property type="entry name" value="MFS general substrate transporter"/>
    <property type="match status" value="1"/>
</dbReference>
<keyword evidence="4 7" id="KW-1133">Transmembrane helix</keyword>
<gene>
    <name evidence="9" type="ORF">P170DRAFT_440437</name>
</gene>
<dbReference type="VEuPathDB" id="FungiDB:P170DRAFT_440437"/>
<sequence>MGSRIPQSAGRTISGLTSGEFTESSLEKKVGGDVELDAEPPRPKSLKFKLTVLFLAIVTLIASMDAVIVGSCLVAIAEDLHSSSVESFWVGTSFLLAQTVTIPPYGTTSEIFGRKGPILIATTIFTFGSILCATARNVGWLIGARVVQGIGAGGMIQLVQVILSDISTMSERGLYMAIATLAWSLGTNMGIPIGGAIGSRTTWRWIFYINIPTCVLCIAGLIYSLQLQQDASSFMKKLGMLDWTGLGVYTCASTLFLVGLTSGGALHPWDSAAVLVPLILGSVLFVVFMVTQWRVAANPMMPLRIFNDRSAIVGFATSFLHGLVFWCVTYYMIIFFLGALQHGVLHASLETMTCIAYSAPAGLVASMLVKRTQRFKYIIVVGWALLAAGMGSNITMHPDSSKAMLYGPRVLVSIGGGLLFPTPLFAVQARQNGDDVGIATSVQVFMRSLGTAFGVGLGGVIFQNQWTKEVDHAILSGKIPSQLRLGSHVAEIAYQTIREFPAPVQQEYRWVYARSLTTMWYVMMGLSLVGFVVSLIARNDEIKGGLSGAQNFQDDSKPADVEARRGPETCD</sequence>
<proteinExistence type="inferred from homology"/>
<feature type="transmembrane region" description="Helical" evidence="7">
    <location>
        <begin position="174"/>
        <end position="193"/>
    </location>
</feature>
<feature type="transmembrane region" description="Helical" evidence="7">
    <location>
        <begin position="52"/>
        <end position="76"/>
    </location>
</feature>
<dbReference type="GeneID" id="36557780"/>
<feature type="transmembrane region" description="Helical" evidence="7">
    <location>
        <begin position="246"/>
        <end position="266"/>
    </location>
</feature>
<evidence type="ECO:0000256" key="4">
    <source>
        <dbReference type="ARBA" id="ARBA00022989"/>
    </source>
</evidence>
<evidence type="ECO:0000256" key="1">
    <source>
        <dbReference type="ARBA" id="ARBA00004141"/>
    </source>
</evidence>
<dbReference type="GO" id="GO:0022857">
    <property type="term" value="F:transmembrane transporter activity"/>
    <property type="evidence" value="ECO:0007669"/>
    <property type="project" value="InterPro"/>
</dbReference>
<evidence type="ECO:0000313" key="9">
    <source>
        <dbReference type="EMBL" id="PLB45303.1"/>
    </source>
</evidence>
<comment type="caution">
    <text evidence="9">The sequence shown here is derived from an EMBL/GenBank/DDBJ whole genome shotgun (WGS) entry which is preliminary data.</text>
</comment>
<comment type="subcellular location">
    <subcellularLocation>
        <location evidence="1">Membrane</location>
        <topology evidence="1">Multi-pass membrane protein</topology>
    </subcellularLocation>
</comment>
<feature type="region of interest" description="Disordered" evidence="6">
    <location>
        <begin position="1"/>
        <end position="20"/>
    </location>
</feature>
<evidence type="ECO:0000256" key="6">
    <source>
        <dbReference type="SAM" id="MobiDB-lite"/>
    </source>
</evidence>
<dbReference type="InterPro" id="IPR020846">
    <property type="entry name" value="MFS_dom"/>
</dbReference>
<feature type="transmembrane region" description="Helical" evidence="7">
    <location>
        <begin position="312"/>
        <end position="337"/>
    </location>
</feature>
<evidence type="ECO:0000256" key="7">
    <source>
        <dbReference type="SAM" id="Phobius"/>
    </source>
</evidence>
<name>A0A2I2FXG6_9EURO</name>
<feature type="transmembrane region" description="Helical" evidence="7">
    <location>
        <begin position="118"/>
        <end position="136"/>
    </location>
</feature>
<feature type="transmembrane region" description="Helical" evidence="7">
    <location>
        <begin position="518"/>
        <end position="537"/>
    </location>
</feature>
<dbReference type="EMBL" id="MSFO01000008">
    <property type="protein sequence ID" value="PLB45303.1"/>
    <property type="molecule type" value="Genomic_DNA"/>
</dbReference>
<feature type="transmembrane region" description="Helical" evidence="7">
    <location>
        <begin position="377"/>
        <end position="394"/>
    </location>
</feature>
<dbReference type="AlphaFoldDB" id="A0A2I2FXG6"/>
<dbReference type="Pfam" id="PF07690">
    <property type="entry name" value="MFS_1"/>
    <property type="match status" value="1"/>
</dbReference>
<evidence type="ECO:0000256" key="2">
    <source>
        <dbReference type="ARBA" id="ARBA00007520"/>
    </source>
</evidence>
<evidence type="ECO:0000313" key="10">
    <source>
        <dbReference type="Proteomes" id="UP000234275"/>
    </source>
</evidence>
<keyword evidence="3 7" id="KW-0812">Transmembrane</keyword>
<feature type="compositionally biased region" description="Basic and acidic residues" evidence="6">
    <location>
        <begin position="554"/>
        <end position="571"/>
    </location>
</feature>
<dbReference type="InterPro" id="IPR011701">
    <property type="entry name" value="MFS"/>
</dbReference>
<evidence type="ECO:0000256" key="5">
    <source>
        <dbReference type="ARBA" id="ARBA00023136"/>
    </source>
</evidence>
<keyword evidence="5 7" id="KW-0472">Membrane</keyword>
<feature type="domain" description="Major facilitator superfamily (MFS) profile" evidence="8">
    <location>
        <begin position="51"/>
        <end position="542"/>
    </location>
</feature>
<protein>
    <submittedName>
        <fullName evidence="9">MFS general substrate transporter</fullName>
    </submittedName>
</protein>
<dbReference type="GO" id="GO:0005886">
    <property type="term" value="C:plasma membrane"/>
    <property type="evidence" value="ECO:0007669"/>
    <property type="project" value="TreeGrafter"/>
</dbReference>
<dbReference type="InterPro" id="IPR036259">
    <property type="entry name" value="MFS_trans_sf"/>
</dbReference>
<evidence type="ECO:0000256" key="3">
    <source>
        <dbReference type="ARBA" id="ARBA00022692"/>
    </source>
</evidence>
<feature type="transmembrane region" description="Helical" evidence="7">
    <location>
        <begin position="272"/>
        <end position="291"/>
    </location>
</feature>
<evidence type="ECO:0000259" key="8">
    <source>
        <dbReference type="PROSITE" id="PS50850"/>
    </source>
</evidence>
<feature type="transmembrane region" description="Helical" evidence="7">
    <location>
        <begin position="438"/>
        <end position="462"/>
    </location>
</feature>
<dbReference type="PANTHER" id="PTHR23501:SF102">
    <property type="entry name" value="DRUG TRANSPORTER, PUTATIVE (AFU_ORTHOLOGUE AFUA_3G08530)-RELATED"/>
    <property type="match status" value="1"/>
</dbReference>
<comment type="similarity">
    <text evidence="2">Belongs to the major facilitator superfamily. TCR/Tet family.</text>
</comment>